<dbReference type="GO" id="GO:0005886">
    <property type="term" value="C:plasma membrane"/>
    <property type="evidence" value="ECO:0007669"/>
    <property type="project" value="UniProtKB-SubCell"/>
</dbReference>
<organism evidence="7 8">
    <name type="scientific">candidate division WOR-1 bacterium RIFCSPHIGHO2_01_FULL_53_15</name>
    <dbReference type="NCBI Taxonomy" id="1802564"/>
    <lineage>
        <taxon>Bacteria</taxon>
        <taxon>Bacillati</taxon>
        <taxon>Saganbacteria</taxon>
    </lineage>
</organism>
<accession>A0A1F4Q4U3</accession>
<evidence type="ECO:0000256" key="1">
    <source>
        <dbReference type="ARBA" id="ARBA00004533"/>
    </source>
</evidence>
<evidence type="ECO:0000256" key="2">
    <source>
        <dbReference type="ARBA" id="ARBA00022475"/>
    </source>
</evidence>
<gene>
    <name evidence="7" type="ORF">A2625_06645</name>
</gene>
<dbReference type="PANTHER" id="PTHR30606">
    <property type="entry name" value="LIPID A BIOSYNTHESIS LAUROYL ACYLTRANSFERASE"/>
    <property type="match status" value="1"/>
</dbReference>
<dbReference type="EMBL" id="METM01000002">
    <property type="protein sequence ID" value="OGB90954.1"/>
    <property type="molecule type" value="Genomic_DNA"/>
</dbReference>
<keyword evidence="2" id="KW-1003">Cell membrane</keyword>
<keyword evidence="5" id="KW-0472">Membrane</keyword>
<dbReference type="AlphaFoldDB" id="A0A1F4Q4U3"/>
<dbReference type="PANTHER" id="PTHR30606:SF10">
    <property type="entry name" value="PHOSPHATIDYLINOSITOL MANNOSIDE ACYLTRANSFERASE"/>
    <property type="match status" value="1"/>
</dbReference>
<keyword evidence="4" id="KW-0808">Transferase</keyword>
<reference evidence="7 8" key="1">
    <citation type="journal article" date="2016" name="Nat. Commun.">
        <title>Thousands of microbial genomes shed light on interconnected biogeochemical processes in an aquifer system.</title>
        <authorList>
            <person name="Anantharaman K."/>
            <person name="Brown C.T."/>
            <person name="Hug L.A."/>
            <person name="Sharon I."/>
            <person name="Castelle C.J."/>
            <person name="Probst A.J."/>
            <person name="Thomas B.C."/>
            <person name="Singh A."/>
            <person name="Wilkins M.J."/>
            <person name="Karaoz U."/>
            <person name="Brodie E.L."/>
            <person name="Williams K.H."/>
            <person name="Hubbard S.S."/>
            <person name="Banfield J.F."/>
        </authorList>
    </citation>
    <scope>NUCLEOTIDE SEQUENCE [LARGE SCALE GENOMIC DNA]</scope>
</reference>
<protein>
    <recommendedName>
        <fullName evidence="9">Lipid A biosynthesis acyltransferase</fullName>
    </recommendedName>
</protein>
<comment type="subcellular location">
    <subcellularLocation>
        <location evidence="1">Cell inner membrane</location>
    </subcellularLocation>
</comment>
<dbReference type="Proteomes" id="UP000178724">
    <property type="component" value="Unassembled WGS sequence"/>
</dbReference>
<evidence type="ECO:0000256" key="6">
    <source>
        <dbReference type="ARBA" id="ARBA00023315"/>
    </source>
</evidence>
<dbReference type="GO" id="GO:0009247">
    <property type="term" value="P:glycolipid biosynthetic process"/>
    <property type="evidence" value="ECO:0007669"/>
    <property type="project" value="UniProtKB-ARBA"/>
</dbReference>
<dbReference type="CDD" id="cd07984">
    <property type="entry name" value="LPLAT_LABLAT-like"/>
    <property type="match status" value="1"/>
</dbReference>
<evidence type="ECO:0000256" key="5">
    <source>
        <dbReference type="ARBA" id="ARBA00023136"/>
    </source>
</evidence>
<name>A0A1F4Q4U3_UNCSA</name>
<evidence type="ECO:0000313" key="7">
    <source>
        <dbReference type="EMBL" id="OGB90954.1"/>
    </source>
</evidence>
<sequence>MIYFFNFLRWIFRPVFWLPAPLAINIMRLAGELTYQIARLTPIRKTVANNFKMVLPDADPHKLADRSLSNAGYSIFEIICAPYFKRRHVDRVIKVIGIENLDAALAERKGAICLCMHSGNYELLAVMLASHGYHLTSVMKAPPGDSLYKFLNPSRLYKGSKLINILDGNMYRECLQALARHRCVGILVDTGAREGRHEMMPFLGHKVPVATGWTTLAQRSEAPVVPFFSKREGDKVVFVIGEPLHVYRDNKAKMMEAVRKFYENMVKSHPDQWAIFLSEPEVKRMLGQ</sequence>
<evidence type="ECO:0000313" key="8">
    <source>
        <dbReference type="Proteomes" id="UP000178724"/>
    </source>
</evidence>
<dbReference type="Pfam" id="PF03279">
    <property type="entry name" value="Lip_A_acyltrans"/>
    <property type="match status" value="1"/>
</dbReference>
<keyword evidence="3" id="KW-0997">Cell inner membrane</keyword>
<proteinExistence type="predicted"/>
<comment type="caution">
    <text evidence="7">The sequence shown here is derived from an EMBL/GenBank/DDBJ whole genome shotgun (WGS) entry which is preliminary data.</text>
</comment>
<keyword evidence="6" id="KW-0012">Acyltransferase</keyword>
<dbReference type="GO" id="GO:0016746">
    <property type="term" value="F:acyltransferase activity"/>
    <property type="evidence" value="ECO:0007669"/>
    <property type="project" value="UniProtKB-KW"/>
</dbReference>
<evidence type="ECO:0008006" key="9">
    <source>
        <dbReference type="Google" id="ProtNLM"/>
    </source>
</evidence>
<dbReference type="InterPro" id="IPR004960">
    <property type="entry name" value="LipA_acyltrans"/>
</dbReference>
<evidence type="ECO:0000256" key="3">
    <source>
        <dbReference type="ARBA" id="ARBA00022519"/>
    </source>
</evidence>
<evidence type="ECO:0000256" key="4">
    <source>
        <dbReference type="ARBA" id="ARBA00022679"/>
    </source>
</evidence>